<reference evidence="2 3" key="1">
    <citation type="journal article" date="2006" name="Nature">
        <title>Global trends of whole-genome duplications revealed by the ciliate Paramecium tetraurelia.</title>
        <authorList>
            <consortium name="Genoscope"/>
            <person name="Aury J.-M."/>
            <person name="Jaillon O."/>
            <person name="Duret L."/>
            <person name="Noel B."/>
            <person name="Jubin C."/>
            <person name="Porcel B.M."/>
            <person name="Segurens B."/>
            <person name="Daubin V."/>
            <person name="Anthouard V."/>
            <person name="Aiach N."/>
            <person name="Arnaiz O."/>
            <person name="Billaut A."/>
            <person name="Beisson J."/>
            <person name="Blanc I."/>
            <person name="Bouhouche K."/>
            <person name="Camara F."/>
            <person name="Duharcourt S."/>
            <person name="Guigo R."/>
            <person name="Gogendeau D."/>
            <person name="Katinka M."/>
            <person name="Keller A.-M."/>
            <person name="Kissmehl R."/>
            <person name="Klotz C."/>
            <person name="Koll F."/>
            <person name="Le Moue A."/>
            <person name="Lepere C."/>
            <person name="Malinsky S."/>
            <person name="Nowacki M."/>
            <person name="Nowak J.K."/>
            <person name="Plattner H."/>
            <person name="Poulain J."/>
            <person name="Ruiz F."/>
            <person name="Serrano V."/>
            <person name="Zagulski M."/>
            <person name="Dessen P."/>
            <person name="Betermier M."/>
            <person name="Weissenbach J."/>
            <person name="Scarpelli C."/>
            <person name="Schachter V."/>
            <person name="Sperling L."/>
            <person name="Meyer E."/>
            <person name="Cohen J."/>
            <person name="Wincker P."/>
        </authorList>
    </citation>
    <scope>NUCLEOTIDE SEQUENCE [LARGE SCALE GENOMIC DNA]</scope>
    <source>
        <strain evidence="2 3">Stock d4-2</strain>
    </source>
</reference>
<dbReference type="AlphaFoldDB" id="A0DMX7"/>
<name>A0DMX7_PARTE</name>
<dbReference type="GeneID" id="5037576"/>
<evidence type="ECO:0000256" key="1">
    <source>
        <dbReference type="SAM" id="Phobius"/>
    </source>
</evidence>
<feature type="transmembrane region" description="Helical" evidence="1">
    <location>
        <begin position="12"/>
        <end position="36"/>
    </location>
</feature>
<sequence length="105" mass="12681">MHFLILKVENLVQFLFITSIINFTFSSYLQHSIIFVQRHIKKEIYLNCFTLIFKLQHPWTLQLFIFHTNLSYSITHLSKPFIIGKSQAQFQIFMTLFYKFNSQIL</sequence>
<dbReference type="InParanoid" id="A0DMX7"/>
<gene>
    <name evidence="2" type="ORF">GSPATT00018599001</name>
</gene>
<keyword evidence="1" id="KW-1133">Transmembrane helix</keyword>
<proteinExistence type="predicted"/>
<evidence type="ECO:0000313" key="2">
    <source>
        <dbReference type="EMBL" id="CAK84394.1"/>
    </source>
</evidence>
<evidence type="ECO:0008006" key="4">
    <source>
        <dbReference type="Google" id="ProtNLM"/>
    </source>
</evidence>
<organism evidence="2 3">
    <name type="scientific">Paramecium tetraurelia</name>
    <dbReference type="NCBI Taxonomy" id="5888"/>
    <lineage>
        <taxon>Eukaryota</taxon>
        <taxon>Sar</taxon>
        <taxon>Alveolata</taxon>
        <taxon>Ciliophora</taxon>
        <taxon>Intramacronucleata</taxon>
        <taxon>Oligohymenophorea</taxon>
        <taxon>Peniculida</taxon>
        <taxon>Parameciidae</taxon>
        <taxon>Paramecium</taxon>
    </lineage>
</organism>
<evidence type="ECO:0000313" key="3">
    <source>
        <dbReference type="Proteomes" id="UP000000600"/>
    </source>
</evidence>
<dbReference type="HOGENOM" id="CLU_2241838_0_0_1"/>
<keyword evidence="1" id="KW-0472">Membrane</keyword>
<protein>
    <recommendedName>
        <fullName evidence="4">Transmembrane protein</fullName>
    </recommendedName>
</protein>
<dbReference type="Proteomes" id="UP000000600">
    <property type="component" value="Unassembled WGS sequence"/>
</dbReference>
<keyword evidence="1" id="KW-0812">Transmembrane</keyword>
<dbReference type="RefSeq" id="XP_001451791.1">
    <property type="nucleotide sequence ID" value="XM_001451754.1"/>
</dbReference>
<dbReference type="KEGG" id="ptm:GSPATT00018599001"/>
<keyword evidence="3" id="KW-1185">Reference proteome</keyword>
<dbReference type="EMBL" id="CT868507">
    <property type="protein sequence ID" value="CAK84394.1"/>
    <property type="molecule type" value="Genomic_DNA"/>
</dbReference>
<accession>A0DMX7</accession>